<protein>
    <submittedName>
        <fullName evidence="2">Uncharacterized protein</fullName>
    </submittedName>
</protein>
<comment type="caution">
    <text evidence="2">The sequence shown here is derived from an EMBL/GenBank/DDBJ whole genome shotgun (WGS) entry which is preliminary data.</text>
</comment>
<proteinExistence type="predicted"/>
<dbReference type="AlphaFoldDB" id="A0A2Z6R8E6"/>
<reference evidence="2 3" key="1">
    <citation type="submission" date="2017-11" db="EMBL/GenBank/DDBJ databases">
        <title>The genome of Rhizophagus clarus HR1 reveals common genetic basis of auxotrophy among arbuscular mycorrhizal fungi.</title>
        <authorList>
            <person name="Kobayashi Y."/>
        </authorList>
    </citation>
    <scope>NUCLEOTIDE SEQUENCE [LARGE SCALE GENOMIC DNA]</scope>
    <source>
        <strain evidence="2 3">HR1</strain>
    </source>
</reference>
<dbReference type="EMBL" id="BEXD01002528">
    <property type="protein sequence ID" value="GBB98597.1"/>
    <property type="molecule type" value="Genomic_DNA"/>
</dbReference>
<sequence length="88" mass="10040">MSSGSEALFKMANTLDDIRKKAQESSELKSELKESITNIQNLLNDRTERLLFKDKKFRCHESANEESIAALFESISDIDSTLRIEKTT</sequence>
<keyword evidence="1" id="KW-0175">Coiled coil</keyword>
<gene>
    <name evidence="2" type="ORF">RclHR1_32730001</name>
</gene>
<accession>A0A2Z6R8E6</accession>
<organism evidence="2 3">
    <name type="scientific">Rhizophagus clarus</name>
    <dbReference type="NCBI Taxonomy" id="94130"/>
    <lineage>
        <taxon>Eukaryota</taxon>
        <taxon>Fungi</taxon>
        <taxon>Fungi incertae sedis</taxon>
        <taxon>Mucoromycota</taxon>
        <taxon>Glomeromycotina</taxon>
        <taxon>Glomeromycetes</taxon>
        <taxon>Glomerales</taxon>
        <taxon>Glomeraceae</taxon>
        <taxon>Rhizophagus</taxon>
    </lineage>
</organism>
<dbReference type="Proteomes" id="UP000247702">
    <property type="component" value="Unassembled WGS sequence"/>
</dbReference>
<feature type="coiled-coil region" evidence="1">
    <location>
        <begin position="15"/>
        <end position="45"/>
    </location>
</feature>
<evidence type="ECO:0000313" key="2">
    <source>
        <dbReference type="EMBL" id="GBB98597.1"/>
    </source>
</evidence>
<evidence type="ECO:0000313" key="3">
    <source>
        <dbReference type="Proteomes" id="UP000247702"/>
    </source>
</evidence>
<name>A0A2Z6R8E6_9GLOM</name>
<evidence type="ECO:0000256" key="1">
    <source>
        <dbReference type="SAM" id="Coils"/>
    </source>
</evidence>
<keyword evidence="3" id="KW-1185">Reference proteome</keyword>